<name>A0A5C1I1A1_9SPHI</name>
<proteinExistence type="predicted"/>
<dbReference type="OrthoDB" id="749587at2"/>
<feature type="chain" id="PRO_5022926182" description="FimB/Mfa2 family fimbrial subunit" evidence="1">
    <location>
        <begin position="21"/>
        <end position="339"/>
    </location>
</feature>
<dbReference type="EMBL" id="CP043450">
    <property type="protein sequence ID" value="QEM11982.1"/>
    <property type="molecule type" value="Genomic_DNA"/>
</dbReference>
<evidence type="ECO:0008006" key="4">
    <source>
        <dbReference type="Google" id="ProtNLM"/>
    </source>
</evidence>
<dbReference type="Proteomes" id="UP000251402">
    <property type="component" value="Chromosome"/>
</dbReference>
<dbReference type="RefSeq" id="WP_146750051.1">
    <property type="nucleotide sequence ID" value="NZ_CP043450.1"/>
</dbReference>
<gene>
    <name evidence="2" type="ORF">DEO27_018740</name>
</gene>
<evidence type="ECO:0000256" key="1">
    <source>
        <dbReference type="SAM" id="SignalP"/>
    </source>
</evidence>
<dbReference type="AlphaFoldDB" id="A0A5C1I1A1"/>
<dbReference type="PROSITE" id="PS51257">
    <property type="entry name" value="PROKAR_LIPOPROTEIN"/>
    <property type="match status" value="1"/>
</dbReference>
<sequence length="339" mass="36440">MKRYLLGLALICMVVLSCKKQSSDTNTPSKPTKEQHVVTFNVGFSQQTGDLETNSLKTNSTTATTALADVADVMYLAIYNTNGSLLHILKKVSTDNGFGSFIDTLNYGNYTAIFAAGKTGLSLTPEYHWVGKETGGFFVEHNLSTDVLIYGSETGPVIGPTLFNKDAFYKKVALTIPQTAALTINLDRITSQEQVVVEDAIPAKAKALELKISYVASMFYVNSGAPQTTFRNTIYTYSFLTPTDIGKTNYSFNTGIFLAIPLSTQTIVCSSDVTINNSGVDNGLNPDIASITAPNITCLPNKKTVLTGNLFGGAGKPVGNGFHLVTDTSWNSTIVSKPF</sequence>
<organism evidence="2 3">
    <name type="scientific">Mucilaginibacter rubeus</name>
    <dbReference type="NCBI Taxonomy" id="2027860"/>
    <lineage>
        <taxon>Bacteria</taxon>
        <taxon>Pseudomonadati</taxon>
        <taxon>Bacteroidota</taxon>
        <taxon>Sphingobacteriia</taxon>
        <taxon>Sphingobacteriales</taxon>
        <taxon>Sphingobacteriaceae</taxon>
        <taxon>Mucilaginibacter</taxon>
    </lineage>
</organism>
<evidence type="ECO:0000313" key="3">
    <source>
        <dbReference type="Proteomes" id="UP000251402"/>
    </source>
</evidence>
<keyword evidence="3" id="KW-1185">Reference proteome</keyword>
<evidence type="ECO:0000313" key="2">
    <source>
        <dbReference type="EMBL" id="QEM11982.1"/>
    </source>
</evidence>
<accession>A0A5C1I1A1</accession>
<protein>
    <recommendedName>
        <fullName evidence="4">FimB/Mfa2 family fimbrial subunit</fullName>
    </recommendedName>
</protein>
<keyword evidence="1" id="KW-0732">Signal</keyword>
<dbReference type="KEGG" id="mrub:DEO27_018740"/>
<feature type="signal peptide" evidence="1">
    <location>
        <begin position="1"/>
        <end position="20"/>
    </location>
</feature>
<reference evidence="2" key="1">
    <citation type="submission" date="2019-08" db="EMBL/GenBank/DDBJ databases">
        <title>Comparative genome analysis confer to the adaptation heavy metal polluted environment.</title>
        <authorList>
            <person name="Li Y."/>
        </authorList>
    </citation>
    <scope>NUCLEOTIDE SEQUENCE [LARGE SCALE GENOMIC DNA]</scope>
    <source>
        <strain evidence="2">P1</strain>
    </source>
</reference>